<sequence>MVSAELGDGAAAHLPILERKHPVSDVVVERTETNEEKAAMLREEFFPKKMAVLSVLDDPVYPPPAWQWEPLSDDVLRHMASRMKLYKATYPGSMPNCVITKTTNLLIPFVGPIFREAYNLKFHVLGWPDLMTLVLCKPGKPNYANPVVFHPIML</sequence>
<protein>
    <submittedName>
        <fullName evidence="1">Uncharacterized protein</fullName>
    </submittedName>
</protein>
<reference evidence="1" key="1">
    <citation type="submission" date="2023-03" db="EMBL/GenBank/DDBJ databases">
        <title>Massive genome expansion in bonnet fungi (Mycena s.s.) driven by repeated elements and novel gene families across ecological guilds.</title>
        <authorList>
            <consortium name="Lawrence Berkeley National Laboratory"/>
            <person name="Harder C.B."/>
            <person name="Miyauchi S."/>
            <person name="Viragh M."/>
            <person name="Kuo A."/>
            <person name="Thoen E."/>
            <person name="Andreopoulos B."/>
            <person name="Lu D."/>
            <person name="Skrede I."/>
            <person name="Drula E."/>
            <person name="Henrissat B."/>
            <person name="Morin E."/>
            <person name="Kohler A."/>
            <person name="Barry K."/>
            <person name="LaButti K."/>
            <person name="Morin E."/>
            <person name="Salamov A."/>
            <person name="Lipzen A."/>
            <person name="Mereny Z."/>
            <person name="Hegedus B."/>
            <person name="Baldrian P."/>
            <person name="Stursova M."/>
            <person name="Weitz H."/>
            <person name="Taylor A."/>
            <person name="Grigoriev I.V."/>
            <person name="Nagy L.G."/>
            <person name="Martin F."/>
            <person name="Kauserud H."/>
        </authorList>
    </citation>
    <scope>NUCLEOTIDE SEQUENCE</scope>
    <source>
        <strain evidence="1">CBHHK067</strain>
    </source>
</reference>
<accession>A0AAD7CUP0</accession>
<dbReference type="Proteomes" id="UP001221757">
    <property type="component" value="Unassembled WGS sequence"/>
</dbReference>
<gene>
    <name evidence="1" type="ORF">B0H17DRAFT_952326</name>
</gene>
<evidence type="ECO:0000313" key="2">
    <source>
        <dbReference type="Proteomes" id="UP001221757"/>
    </source>
</evidence>
<keyword evidence="2" id="KW-1185">Reference proteome</keyword>
<organism evidence="1 2">
    <name type="scientific">Mycena rosella</name>
    <name type="common">Pink bonnet</name>
    <name type="synonym">Agaricus rosellus</name>
    <dbReference type="NCBI Taxonomy" id="1033263"/>
    <lineage>
        <taxon>Eukaryota</taxon>
        <taxon>Fungi</taxon>
        <taxon>Dikarya</taxon>
        <taxon>Basidiomycota</taxon>
        <taxon>Agaricomycotina</taxon>
        <taxon>Agaricomycetes</taxon>
        <taxon>Agaricomycetidae</taxon>
        <taxon>Agaricales</taxon>
        <taxon>Marasmiineae</taxon>
        <taxon>Mycenaceae</taxon>
        <taxon>Mycena</taxon>
    </lineage>
</organism>
<name>A0AAD7CUP0_MYCRO</name>
<dbReference type="EMBL" id="JARKIE010000228">
    <property type="protein sequence ID" value="KAJ7664082.1"/>
    <property type="molecule type" value="Genomic_DNA"/>
</dbReference>
<dbReference type="AlphaFoldDB" id="A0AAD7CUP0"/>
<evidence type="ECO:0000313" key="1">
    <source>
        <dbReference type="EMBL" id="KAJ7664082.1"/>
    </source>
</evidence>
<comment type="caution">
    <text evidence="1">The sequence shown here is derived from an EMBL/GenBank/DDBJ whole genome shotgun (WGS) entry which is preliminary data.</text>
</comment>
<proteinExistence type="predicted"/>
<feature type="non-terminal residue" evidence="1">
    <location>
        <position position="154"/>
    </location>
</feature>